<proteinExistence type="predicted"/>
<reference evidence="2 3" key="1">
    <citation type="journal article" date="2005" name="Nature">
        <title>The map-based sequence of the rice genome.</title>
        <authorList>
            <consortium name="International rice genome sequencing project (IRGSP)"/>
            <person name="Matsumoto T."/>
            <person name="Wu J."/>
            <person name="Kanamori H."/>
            <person name="Katayose Y."/>
            <person name="Fujisawa M."/>
            <person name="Namiki N."/>
            <person name="Mizuno H."/>
            <person name="Yamamoto K."/>
            <person name="Antonio B.A."/>
            <person name="Baba T."/>
            <person name="Sakata K."/>
            <person name="Nagamura Y."/>
            <person name="Aoki H."/>
            <person name="Arikawa K."/>
            <person name="Arita K."/>
            <person name="Bito T."/>
            <person name="Chiden Y."/>
            <person name="Fujitsuka N."/>
            <person name="Fukunaka R."/>
            <person name="Hamada M."/>
            <person name="Harada C."/>
            <person name="Hayashi A."/>
            <person name="Hijishita S."/>
            <person name="Honda M."/>
            <person name="Hosokawa S."/>
            <person name="Ichikawa Y."/>
            <person name="Idonuma A."/>
            <person name="Iijima M."/>
            <person name="Ikeda M."/>
            <person name="Ikeno M."/>
            <person name="Ito K."/>
            <person name="Ito S."/>
            <person name="Ito T."/>
            <person name="Ito Y."/>
            <person name="Ito Y."/>
            <person name="Iwabuchi A."/>
            <person name="Kamiya K."/>
            <person name="Karasawa W."/>
            <person name="Kurita K."/>
            <person name="Katagiri S."/>
            <person name="Kikuta A."/>
            <person name="Kobayashi H."/>
            <person name="Kobayashi N."/>
            <person name="Machita K."/>
            <person name="Maehara T."/>
            <person name="Masukawa M."/>
            <person name="Mizubayashi T."/>
            <person name="Mukai Y."/>
            <person name="Nagasaki H."/>
            <person name="Nagata Y."/>
            <person name="Naito S."/>
            <person name="Nakashima M."/>
            <person name="Nakama Y."/>
            <person name="Nakamichi Y."/>
            <person name="Nakamura M."/>
            <person name="Meguro A."/>
            <person name="Negishi M."/>
            <person name="Ohta I."/>
            <person name="Ohta T."/>
            <person name="Okamoto M."/>
            <person name="Ono N."/>
            <person name="Saji S."/>
            <person name="Sakaguchi M."/>
            <person name="Sakai K."/>
            <person name="Shibata M."/>
            <person name="Shimokawa T."/>
            <person name="Song J."/>
            <person name="Takazaki Y."/>
            <person name="Terasawa K."/>
            <person name="Tsugane M."/>
            <person name="Tsuji K."/>
            <person name="Ueda S."/>
            <person name="Waki K."/>
            <person name="Yamagata H."/>
            <person name="Yamamoto M."/>
            <person name="Yamamoto S."/>
            <person name="Yamane H."/>
            <person name="Yoshiki S."/>
            <person name="Yoshihara R."/>
            <person name="Yukawa K."/>
            <person name="Zhong H."/>
            <person name="Yano M."/>
            <person name="Yuan Q."/>
            <person name="Ouyang S."/>
            <person name="Liu J."/>
            <person name="Jones K.M."/>
            <person name="Gansberger K."/>
            <person name="Moffat K."/>
            <person name="Hill J."/>
            <person name="Bera J."/>
            <person name="Fadrosh D."/>
            <person name="Jin S."/>
            <person name="Johri S."/>
            <person name="Kim M."/>
            <person name="Overton L."/>
            <person name="Reardon M."/>
            <person name="Tsitrin T."/>
            <person name="Vuong H."/>
            <person name="Weaver B."/>
            <person name="Ciecko A."/>
            <person name="Tallon L."/>
            <person name="Jackson J."/>
            <person name="Pai G."/>
            <person name="Aken S.V."/>
            <person name="Utterback T."/>
            <person name="Reidmuller S."/>
            <person name="Feldblyum T."/>
            <person name="Hsiao J."/>
            <person name="Zismann V."/>
            <person name="Iobst S."/>
            <person name="de Vazeille A.R."/>
            <person name="Buell C.R."/>
            <person name="Ying K."/>
            <person name="Li Y."/>
            <person name="Lu T."/>
            <person name="Huang Y."/>
            <person name="Zhao Q."/>
            <person name="Feng Q."/>
            <person name="Zhang L."/>
            <person name="Zhu J."/>
            <person name="Weng Q."/>
            <person name="Mu J."/>
            <person name="Lu Y."/>
            <person name="Fan D."/>
            <person name="Liu Y."/>
            <person name="Guan J."/>
            <person name="Zhang Y."/>
            <person name="Yu S."/>
            <person name="Liu X."/>
            <person name="Zhang Y."/>
            <person name="Hong G."/>
            <person name="Han B."/>
            <person name="Choisne N."/>
            <person name="Demange N."/>
            <person name="Orjeda G."/>
            <person name="Samain S."/>
            <person name="Cattolico L."/>
            <person name="Pelletier E."/>
            <person name="Couloux A."/>
            <person name="Segurens B."/>
            <person name="Wincker P."/>
            <person name="D'Hont A."/>
            <person name="Scarpelli C."/>
            <person name="Weissenbach J."/>
            <person name="Salanoubat M."/>
            <person name="Quetier F."/>
            <person name="Yu Y."/>
            <person name="Kim H.R."/>
            <person name="Rambo T."/>
            <person name="Currie J."/>
            <person name="Collura K."/>
            <person name="Luo M."/>
            <person name="Yang T."/>
            <person name="Ammiraju J.S.S."/>
            <person name="Engler F."/>
            <person name="Soderlund C."/>
            <person name="Wing R.A."/>
            <person name="Palmer L.E."/>
            <person name="de la Bastide M."/>
            <person name="Spiegel L."/>
            <person name="Nascimento L."/>
            <person name="Zutavern T."/>
            <person name="O'Shaughnessy A."/>
            <person name="Dike S."/>
            <person name="Dedhia N."/>
            <person name="Preston R."/>
            <person name="Balija V."/>
            <person name="McCombie W.R."/>
            <person name="Chow T."/>
            <person name="Chen H."/>
            <person name="Chung M."/>
            <person name="Chen C."/>
            <person name="Shaw J."/>
            <person name="Wu H."/>
            <person name="Hsiao K."/>
            <person name="Chao Y."/>
            <person name="Chu M."/>
            <person name="Cheng C."/>
            <person name="Hour A."/>
            <person name="Lee P."/>
            <person name="Lin S."/>
            <person name="Lin Y."/>
            <person name="Liou J."/>
            <person name="Liu S."/>
            <person name="Hsing Y."/>
            <person name="Raghuvanshi S."/>
            <person name="Mohanty A."/>
            <person name="Bharti A.K."/>
            <person name="Gaur A."/>
            <person name="Gupta V."/>
            <person name="Kumar D."/>
            <person name="Ravi V."/>
            <person name="Vij S."/>
            <person name="Kapur A."/>
            <person name="Khurana P."/>
            <person name="Khurana P."/>
            <person name="Khurana J.P."/>
            <person name="Tyagi A.K."/>
            <person name="Gaikwad K."/>
            <person name="Singh A."/>
            <person name="Dalal V."/>
            <person name="Srivastava S."/>
            <person name="Dixit A."/>
            <person name="Pal A.K."/>
            <person name="Ghazi I.A."/>
            <person name="Yadav M."/>
            <person name="Pandit A."/>
            <person name="Bhargava A."/>
            <person name="Sureshbabu K."/>
            <person name="Batra K."/>
            <person name="Sharma T.R."/>
            <person name="Mohapatra T."/>
            <person name="Singh N.K."/>
            <person name="Messing J."/>
            <person name="Nelson A.B."/>
            <person name="Fuks G."/>
            <person name="Kavchok S."/>
            <person name="Keizer G."/>
            <person name="Linton E."/>
            <person name="Llaca V."/>
            <person name="Song R."/>
            <person name="Tanyolac B."/>
            <person name="Young S."/>
            <person name="Ho-Il K."/>
            <person name="Hahn J.H."/>
            <person name="Sangsakoo G."/>
            <person name="Vanavichit A."/>
            <person name="de Mattos Luiz.A.T."/>
            <person name="Zimmer P.D."/>
            <person name="Malone G."/>
            <person name="Dellagostin O."/>
            <person name="de Oliveira A.C."/>
            <person name="Bevan M."/>
            <person name="Bancroft I."/>
            <person name="Minx P."/>
            <person name="Cordum H."/>
            <person name="Wilson R."/>
            <person name="Cheng Z."/>
            <person name="Jin W."/>
            <person name="Jiang J."/>
            <person name="Leong S.A."/>
            <person name="Iwama H."/>
            <person name="Gojobori T."/>
            <person name="Itoh T."/>
            <person name="Niimura Y."/>
            <person name="Fujii Y."/>
            <person name="Habara T."/>
            <person name="Sakai H."/>
            <person name="Sato Y."/>
            <person name="Wilson G."/>
            <person name="Kumar K."/>
            <person name="McCouch S."/>
            <person name="Juretic N."/>
            <person name="Hoen D."/>
            <person name="Wright S."/>
            <person name="Bruskiewich R."/>
            <person name="Bureau T."/>
            <person name="Miyao A."/>
            <person name="Hirochika H."/>
            <person name="Nishikawa T."/>
            <person name="Kadowaki K."/>
            <person name="Sugiura M."/>
            <person name="Burr B."/>
            <person name="Sasaki T."/>
        </authorList>
    </citation>
    <scope>NUCLEOTIDE SEQUENCE [LARGE SCALE GENOMIC DNA]</scope>
    <source>
        <strain evidence="3">cv. Nipponbare</strain>
    </source>
</reference>
<protein>
    <submittedName>
        <fullName evidence="2">Os04g0528200 protein</fullName>
    </submittedName>
</protein>
<gene>
    <name evidence="2" type="ordered locus">Os04g0528200</name>
</gene>
<name>A0A0P0WD15_ORYSJ</name>
<feature type="signal peptide" evidence="1">
    <location>
        <begin position="1"/>
        <end position="29"/>
    </location>
</feature>
<evidence type="ECO:0000313" key="2">
    <source>
        <dbReference type="EMBL" id="BAF15288.1"/>
    </source>
</evidence>
<dbReference type="KEGG" id="dosa:Os04g0528200"/>
<dbReference type="OrthoDB" id="675389at2759"/>
<sequence length="154" mass="15818">MCTAVTSRGVTAMTRSCFLIVLLLAVAMGGSKLSLAAGESGGGGIPTTLGRELRELISKASDFLGAAPRRAGADGWHAAAATGDGADAIRASLRSTARGRPARKSAANCIPADMCRKKKVLCGKRCYRSSSSSSLSHIPSTKCVVKCKKCVPTC</sequence>
<evidence type="ECO:0000313" key="3">
    <source>
        <dbReference type="Proteomes" id="UP000000763"/>
    </source>
</evidence>
<organism evidence="2 3">
    <name type="scientific">Oryza sativa subsp. japonica</name>
    <name type="common">Rice</name>
    <dbReference type="NCBI Taxonomy" id="39947"/>
    <lineage>
        <taxon>Eukaryota</taxon>
        <taxon>Viridiplantae</taxon>
        <taxon>Streptophyta</taxon>
        <taxon>Embryophyta</taxon>
        <taxon>Tracheophyta</taxon>
        <taxon>Spermatophyta</taxon>
        <taxon>Magnoliopsida</taxon>
        <taxon>Liliopsida</taxon>
        <taxon>Poales</taxon>
        <taxon>Poaceae</taxon>
        <taxon>BOP clade</taxon>
        <taxon>Oryzoideae</taxon>
        <taxon>Oryzeae</taxon>
        <taxon>Oryzinae</taxon>
        <taxon>Oryza</taxon>
        <taxon>Oryza sativa</taxon>
    </lineage>
</organism>
<dbReference type="Gramene" id="Os04t0528200-01">
    <property type="protein sequence ID" value="Os04t0528200-01"/>
    <property type="gene ID" value="Os04g0528200"/>
</dbReference>
<keyword evidence="1" id="KW-0732">Signal</keyword>
<reference evidence="3" key="2">
    <citation type="journal article" date="2008" name="Nucleic Acids Res.">
        <title>The rice annotation project database (RAP-DB): 2008 update.</title>
        <authorList>
            <consortium name="The rice annotation project (RAP)"/>
        </authorList>
    </citation>
    <scope>GENOME REANNOTATION</scope>
    <source>
        <strain evidence="3">cv. Nipponbare</strain>
    </source>
</reference>
<dbReference type="AlphaFoldDB" id="A0A0P0WD15"/>
<dbReference type="OMA" id="CTAVTSR"/>
<evidence type="ECO:0000256" key="1">
    <source>
        <dbReference type="SAM" id="SignalP"/>
    </source>
</evidence>
<feature type="chain" id="PRO_5024430961" evidence="1">
    <location>
        <begin position="30"/>
        <end position="154"/>
    </location>
</feature>
<dbReference type="EMBL" id="AP008210">
    <property type="protein sequence ID" value="BAF15288.1"/>
    <property type="molecule type" value="Genomic_DNA"/>
</dbReference>
<dbReference type="Proteomes" id="UP000000763">
    <property type="component" value="Chromosome 4"/>
</dbReference>
<accession>A0A0P0WD15</accession>